<dbReference type="InterPro" id="IPR003488">
    <property type="entry name" value="DprA"/>
</dbReference>
<gene>
    <name evidence="4" type="ORF">A2725_04645</name>
</gene>
<dbReference type="PANTHER" id="PTHR43022:SF1">
    <property type="entry name" value="PROTEIN SMF"/>
    <property type="match status" value="1"/>
</dbReference>
<dbReference type="InterPro" id="IPR057666">
    <property type="entry name" value="DrpA_SLOG"/>
</dbReference>
<dbReference type="Proteomes" id="UP000177067">
    <property type="component" value="Unassembled WGS sequence"/>
</dbReference>
<dbReference type="Gene3D" id="3.40.50.450">
    <property type="match status" value="1"/>
</dbReference>
<dbReference type="EMBL" id="MFPS01000002">
    <property type="protein sequence ID" value="OGH60167.1"/>
    <property type="molecule type" value="Genomic_DNA"/>
</dbReference>
<dbReference type="AlphaFoldDB" id="A0A1F6LL97"/>
<accession>A0A1F6LL97</accession>
<name>A0A1F6LL97_9BACT</name>
<dbReference type="SUPFAM" id="SSF102405">
    <property type="entry name" value="MCP/YpsA-like"/>
    <property type="match status" value="1"/>
</dbReference>
<dbReference type="InterPro" id="IPR041614">
    <property type="entry name" value="DprA_WH"/>
</dbReference>
<proteinExistence type="inferred from homology"/>
<feature type="domain" description="Smf/DprA SLOG" evidence="2">
    <location>
        <begin position="74"/>
        <end position="285"/>
    </location>
</feature>
<reference evidence="4 5" key="1">
    <citation type="journal article" date="2016" name="Nat. Commun.">
        <title>Thousands of microbial genomes shed light on interconnected biogeochemical processes in an aquifer system.</title>
        <authorList>
            <person name="Anantharaman K."/>
            <person name="Brown C.T."/>
            <person name="Hug L.A."/>
            <person name="Sharon I."/>
            <person name="Castelle C.J."/>
            <person name="Probst A.J."/>
            <person name="Thomas B.C."/>
            <person name="Singh A."/>
            <person name="Wilkins M.J."/>
            <person name="Karaoz U."/>
            <person name="Brodie E.L."/>
            <person name="Williams K.H."/>
            <person name="Hubbard S.S."/>
            <person name="Banfield J.F."/>
        </authorList>
    </citation>
    <scope>NUCLEOTIDE SEQUENCE [LARGE SCALE GENOMIC DNA]</scope>
</reference>
<evidence type="ECO:0000313" key="5">
    <source>
        <dbReference type="Proteomes" id="UP000177067"/>
    </source>
</evidence>
<sequence>MKKEILFAHYPKANVKRYHELLGAFSNLDNAWNAQFSDFKILGWKDSTINDFLDWKKTIDEDKLINTLESEQIKCITREDDDYPSLLKNIYDPPFCLFVKGSLKNITYPLAIVGPRKYSTYGKQMAQDFASNLAKAGFSIISGLALGIDGIAHSSALDIGGKTSAVLGCGINKNNIYPSCHKQLSEKIIASGGALISEYPPNTLPNKYTFPMRNRIVAGISLGTLVIEGAEKSGALITAQCTLDYGREIFAIPQNITSPTSTGVNKLLKTGAHFVTETKDIIEILNLSEILEVTKTIDNSVDSHSTDNKILSTMSKEPMHIDIIVKKTGLNSHTVSSTLALLELSGKIRNLGSMMFVISI</sequence>
<comment type="similarity">
    <text evidence="1">Belongs to the DprA/Smf family.</text>
</comment>
<dbReference type="NCBIfam" id="TIGR00732">
    <property type="entry name" value="dprA"/>
    <property type="match status" value="1"/>
</dbReference>
<evidence type="ECO:0000259" key="2">
    <source>
        <dbReference type="Pfam" id="PF02481"/>
    </source>
</evidence>
<dbReference type="Pfam" id="PF02481">
    <property type="entry name" value="DNA_processg_A"/>
    <property type="match status" value="1"/>
</dbReference>
<dbReference type="InterPro" id="IPR036388">
    <property type="entry name" value="WH-like_DNA-bd_sf"/>
</dbReference>
<dbReference type="GO" id="GO:0009294">
    <property type="term" value="P:DNA-mediated transformation"/>
    <property type="evidence" value="ECO:0007669"/>
    <property type="project" value="InterPro"/>
</dbReference>
<evidence type="ECO:0000256" key="1">
    <source>
        <dbReference type="ARBA" id="ARBA00006525"/>
    </source>
</evidence>
<dbReference type="PANTHER" id="PTHR43022">
    <property type="entry name" value="PROTEIN SMF"/>
    <property type="match status" value="1"/>
</dbReference>
<evidence type="ECO:0000259" key="3">
    <source>
        <dbReference type="Pfam" id="PF17782"/>
    </source>
</evidence>
<dbReference type="Pfam" id="PF17782">
    <property type="entry name" value="WHD_DprA"/>
    <property type="match status" value="1"/>
</dbReference>
<feature type="domain" description="DprA winged helix" evidence="3">
    <location>
        <begin position="305"/>
        <end position="351"/>
    </location>
</feature>
<comment type="caution">
    <text evidence="4">The sequence shown here is derived from an EMBL/GenBank/DDBJ whole genome shotgun (WGS) entry which is preliminary data.</text>
</comment>
<protein>
    <submittedName>
        <fullName evidence="4">DNA protecting protein DprA</fullName>
    </submittedName>
</protein>
<dbReference type="Gene3D" id="1.10.10.10">
    <property type="entry name" value="Winged helix-like DNA-binding domain superfamily/Winged helix DNA-binding domain"/>
    <property type="match status" value="1"/>
</dbReference>
<evidence type="ECO:0000313" key="4">
    <source>
        <dbReference type="EMBL" id="OGH60167.1"/>
    </source>
</evidence>
<organism evidence="4 5">
    <name type="scientific">Candidatus Magasanikbacteria bacterium RIFCSPHIGHO2_01_FULL_33_34</name>
    <dbReference type="NCBI Taxonomy" id="1798671"/>
    <lineage>
        <taxon>Bacteria</taxon>
        <taxon>Candidatus Magasanikiibacteriota</taxon>
    </lineage>
</organism>